<comment type="caution">
    <text evidence="6">The sequence shown here is derived from an EMBL/GenBank/DDBJ whole genome shotgun (WGS) entry which is preliminary data.</text>
</comment>
<dbReference type="InterPro" id="IPR005471">
    <property type="entry name" value="Tscrpt_reg_IclR_N"/>
</dbReference>
<dbReference type="Pfam" id="PF09339">
    <property type="entry name" value="HTH_IclR"/>
    <property type="match status" value="1"/>
</dbReference>
<feature type="domain" description="HTH iclR-type" evidence="4">
    <location>
        <begin position="9"/>
        <end position="69"/>
    </location>
</feature>
<evidence type="ECO:0000256" key="1">
    <source>
        <dbReference type="ARBA" id="ARBA00023015"/>
    </source>
</evidence>
<dbReference type="InterPro" id="IPR036388">
    <property type="entry name" value="WH-like_DNA-bd_sf"/>
</dbReference>
<dbReference type="PANTHER" id="PTHR30136:SF35">
    <property type="entry name" value="HTH-TYPE TRANSCRIPTIONAL REGULATOR RV1719"/>
    <property type="match status" value="1"/>
</dbReference>
<dbReference type="Gene3D" id="1.10.10.10">
    <property type="entry name" value="Winged helix-like DNA-binding domain superfamily/Winged helix DNA-binding domain"/>
    <property type="match status" value="1"/>
</dbReference>
<dbReference type="PANTHER" id="PTHR30136">
    <property type="entry name" value="HELIX-TURN-HELIX TRANSCRIPTIONAL REGULATOR, ICLR FAMILY"/>
    <property type="match status" value="1"/>
</dbReference>
<dbReference type="EMBL" id="JBHUKU010000033">
    <property type="protein sequence ID" value="MFD2465565.1"/>
    <property type="molecule type" value="Genomic_DNA"/>
</dbReference>
<dbReference type="InterPro" id="IPR036390">
    <property type="entry name" value="WH_DNA-bd_sf"/>
</dbReference>
<dbReference type="SUPFAM" id="SSF46785">
    <property type="entry name" value="Winged helix' DNA-binding domain"/>
    <property type="match status" value="1"/>
</dbReference>
<evidence type="ECO:0000313" key="7">
    <source>
        <dbReference type="Proteomes" id="UP001597419"/>
    </source>
</evidence>
<dbReference type="SMART" id="SM00346">
    <property type="entry name" value="HTH_ICLR"/>
    <property type="match status" value="1"/>
</dbReference>
<dbReference type="InterPro" id="IPR014757">
    <property type="entry name" value="Tscrpt_reg_IclR_C"/>
</dbReference>
<evidence type="ECO:0000259" key="5">
    <source>
        <dbReference type="PROSITE" id="PS51078"/>
    </source>
</evidence>
<evidence type="ECO:0000256" key="3">
    <source>
        <dbReference type="ARBA" id="ARBA00023163"/>
    </source>
</evidence>
<reference evidence="7" key="1">
    <citation type="journal article" date="2019" name="Int. J. Syst. Evol. Microbiol.">
        <title>The Global Catalogue of Microorganisms (GCM) 10K type strain sequencing project: providing services to taxonomists for standard genome sequencing and annotation.</title>
        <authorList>
            <consortium name="The Broad Institute Genomics Platform"/>
            <consortium name="The Broad Institute Genome Sequencing Center for Infectious Disease"/>
            <person name="Wu L."/>
            <person name="Ma J."/>
        </authorList>
    </citation>
    <scope>NUCLEOTIDE SEQUENCE [LARGE SCALE GENOMIC DNA]</scope>
    <source>
        <strain evidence="7">CGMCC 4.7643</strain>
    </source>
</reference>
<evidence type="ECO:0000256" key="2">
    <source>
        <dbReference type="ARBA" id="ARBA00023125"/>
    </source>
</evidence>
<keyword evidence="3" id="KW-0804">Transcription</keyword>
<proteinExistence type="predicted"/>
<dbReference type="Gene3D" id="3.30.450.40">
    <property type="match status" value="1"/>
</dbReference>
<keyword evidence="2" id="KW-0238">DNA-binding</keyword>
<dbReference type="InterPro" id="IPR050707">
    <property type="entry name" value="HTH_MetabolicPath_Reg"/>
</dbReference>
<dbReference type="PROSITE" id="PS51077">
    <property type="entry name" value="HTH_ICLR"/>
    <property type="match status" value="1"/>
</dbReference>
<gene>
    <name evidence="6" type="ORF">ACFSYJ_43640</name>
</gene>
<dbReference type="RefSeq" id="WP_345406854.1">
    <property type="nucleotide sequence ID" value="NZ_BAABHG010000021.1"/>
</dbReference>
<dbReference type="Proteomes" id="UP001597419">
    <property type="component" value="Unassembled WGS sequence"/>
</dbReference>
<keyword evidence="1" id="KW-0805">Transcription regulation</keyword>
<organism evidence="6 7">
    <name type="scientific">Amycolatopsis samaneae</name>
    <dbReference type="NCBI Taxonomy" id="664691"/>
    <lineage>
        <taxon>Bacteria</taxon>
        <taxon>Bacillati</taxon>
        <taxon>Actinomycetota</taxon>
        <taxon>Actinomycetes</taxon>
        <taxon>Pseudonocardiales</taxon>
        <taxon>Pseudonocardiaceae</taxon>
        <taxon>Amycolatopsis</taxon>
    </lineage>
</organism>
<feature type="domain" description="IclR-ED" evidence="5">
    <location>
        <begin position="63"/>
        <end position="245"/>
    </location>
</feature>
<accession>A0ABW5GXI5</accession>
<dbReference type="PROSITE" id="PS51078">
    <property type="entry name" value="ICLR_ED"/>
    <property type="match status" value="1"/>
</dbReference>
<keyword evidence="7" id="KW-1185">Reference proteome</keyword>
<dbReference type="SUPFAM" id="SSF55781">
    <property type="entry name" value="GAF domain-like"/>
    <property type="match status" value="1"/>
</dbReference>
<name>A0ABW5GXI5_9PSEU</name>
<sequence>MRNPPTSLLTSVDHALQVATLLQQEGPLRLVDIAQRISIAPSTAHRLLTSLVYREFATQDADRLYRPGPMLTSVEPPDPGAQRLWQVAQPQMRWLMGLVNETVTLLVPVGTDGRFISTVECDRTLRVADRTGFVRPLHHTAGGRAILAAKTADELTELYRDEEDVDGRRLYRDLARVRARGFAINDQRTEKGLTALGVAVRSPHGPAYGAMALAMPTTRFRADPVREWVALLKTAAGRVEEELATGS</sequence>
<evidence type="ECO:0000259" key="4">
    <source>
        <dbReference type="PROSITE" id="PS51077"/>
    </source>
</evidence>
<dbReference type="InterPro" id="IPR029016">
    <property type="entry name" value="GAF-like_dom_sf"/>
</dbReference>
<evidence type="ECO:0000313" key="6">
    <source>
        <dbReference type="EMBL" id="MFD2465565.1"/>
    </source>
</evidence>
<protein>
    <submittedName>
        <fullName evidence="6">IclR family transcriptional regulator</fullName>
    </submittedName>
</protein>
<dbReference type="Pfam" id="PF01614">
    <property type="entry name" value="IclR_C"/>
    <property type="match status" value="1"/>
</dbReference>